<feature type="transmembrane region" description="Helical" evidence="1">
    <location>
        <begin position="36"/>
        <end position="52"/>
    </location>
</feature>
<keyword evidence="1" id="KW-0472">Membrane</keyword>
<dbReference type="Pfam" id="PF07254">
    <property type="entry name" value="Cpta_toxin"/>
    <property type="match status" value="1"/>
</dbReference>
<sequence>MWSTNLTPSLLHFFSASCFYLVLLISCIVQLAHTTLNCYTFILILILIIEWWRSICYFKTIKGELALFEYINQIYWHKQRWYLMRKPLLLRYMMIIDLKSRHNGKRQVLFLMIDNLAPNDWRTLRYHFKKIDLAK</sequence>
<comment type="caution">
    <text evidence="2">The sequence shown here is derived from an EMBL/GenBank/DDBJ whole genome shotgun (WGS) entry which is preliminary data.</text>
</comment>
<evidence type="ECO:0000313" key="3">
    <source>
        <dbReference type="Proteomes" id="UP000247483"/>
    </source>
</evidence>
<gene>
    <name evidence="2" type="ORF">DKK79_04055</name>
</gene>
<name>A0A2V4EC03_9GAMM</name>
<organism evidence="2 3">
    <name type="scientific">Gilliamella apicola</name>
    <dbReference type="NCBI Taxonomy" id="1196095"/>
    <lineage>
        <taxon>Bacteria</taxon>
        <taxon>Pseudomonadati</taxon>
        <taxon>Pseudomonadota</taxon>
        <taxon>Gammaproteobacteria</taxon>
        <taxon>Orbales</taxon>
        <taxon>Orbaceae</taxon>
        <taxon>Gilliamella</taxon>
    </lineage>
</organism>
<evidence type="ECO:0008006" key="4">
    <source>
        <dbReference type="Google" id="ProtNLM"/>
    </source>
</evidence>
<proteinExistence type="predicted"/>
<reference evidence="2 3" key="1">
    <citation type="submission" date="2018-05" db="EMBL/GenBank/DDBJ databases">
        <title>Reference genomes for bee gut microbiota database.</title>
        <authorList>
            <person name="Ellegaard K.M."/>
        </authorList>
    </citation>
    <scope>NUCLEOTIDE SEQUENCE [LARGE SCALE GENOMIC DNA]</scope>
    <source>
        <strain evidence="2 3">ESL0177</strain>
    </source>
</reference>
<protein>
    <recommendedName>
        <fullName evidence="4">Toxin CptA</fullName>
    </recommendedName>
</protein>
<evidence type="ECO:0000256" key="1">
    <source>
        <dbReference type="SAM" id="Phobius"/>
    </source>
</evidence>
<keyword evidence="1" id="KW-1133">Transmembrane helix</keyword>
<accession>A0A2V4EC03</accession>
<evidence type="ECO:0000313" key="2">
    <source>
        <dbReference type="EMBL" id="PXZ05847.1"/>
    </source>
</evidence>
<dbReference type="InterPro" id="IPR009883">
    <property type="entry name" value="YgfX"/>
</dbReference>
<feature type="transmembrane region" description="Helical" evidence="1">
    <location>
        <begin position="12"/>
        <end position="29"/>
    </location>
</feature>
<dbReference type="EMBL" id="QGLP01000004">
    <property type="protein sequence ID" value="PXZ05847.1"/>
    <property type="molecule type" value="Genomic_DNA"/>
</dbReference>
<dbReference type="RefSeq" id="WP_034882460.1">
    <property type="nucleotide sequence ID" value="NZ_QGLP01000004.1"/>
</dbReference>
<keyword evidence="1" id="KW-0812">Transmembrane</keyword>
<dbReference type="AlphaFoldDB" id="A0A2V4EC03"/>
<dbReference type="Proteomes" id="UP000247483">
    <property type="component" value="Unassembled WGS sequence"/>
</dbReference>